<organism evidence="12 13">
    <name type="scientific">Thermomonas brevis</name>
    <dbReference type="NCBI Taxonomy" id="215691"/>
    <lineage>
        <taxon>Bacteria</taxon>
        <taxon>Pseudomonadati</taxon>
        <taxon>Pseudomonadota</taxon>
        <taxon>Gammaproteobacteria</taxon>
        <taxon>Lysobacterales</taxon>
        <taxon>Lysobacteraceae</taxon>
        <taxon>Thermomonas</taxon>
    </lineage>
</organism>
<dbReference type="SUPFAM" id="SSF48452">
    <property type="entry name" value="TPR-like"/>
    <property type="match status" value="1"/>
</dbReference>
<dbReference type="EMBL" id="CP060711">
    <property type="protein sequence ID" value="QNN45508.1"/>
    <property type="molecule type" value="Genomic_DNA"/>
</dbReference>
<evidence type="ECO:0000256" key="8">
    <source>
        <dbReference type="ARBA" id="ARBA00023136"/>
    </source>
</evidence>
<protein>
    <submittedName>
        <fullName evidence="12">Heme biosynthesis protein HemY</fullName>
    </submittedName>
</protein>
<keyword evidence="6 10" id="KW-0812">Transmembrane</keyword>
<dbReference type="AlphaFoldDB" id="A0A7G9QQ83"/>
<reference evidence="12 13" key="1">
    <citation type="submission" date="2020-08" db="EMBL/GenBank/DDBJ databases">
        <title>Genome sequence of Thermomonas brevis KACC 16975T.</title>
        <authorList>
            <person name="Hyun D.-W."/>
            <person name="Bae J.-W."/>
        </authorList>
    </citation>
    <scope>NUCLEOTIDE SEQUENCE [LARGE SCALE GENOMIC DNA]</scope>
    <source>
        <strain evidence="12 13">KACC 16975</strain>
    </source>
</reference>
<keyword evidence="9" id="KW-0627">Porphyrin biosynthesis</keyword>
<dbReference type="RefSeq" id="WP_187569276.1">
    <property type="nucleotide sequence ID" value="NZ_CP060711.1"/>
</dbReference>
<evidence type="ECO:0000259" key="11">
    <source>
        <dbReference type="Pfam" id="PF07219"/>
    </source>
</evidence>
<evidence type="ECO:0000256" key="2">
    <source>
        <dbReference type="ARBA" id="ARBA00004429"/>
    </source>
</evidence>
<dbReference type="InterPro" id="IPR010817">
    <property type="entry name" value="HemY_N"/>
</dbReference>
<dbReference type="NCBIfam" id="TIGR00540">
    <property type="entry name" value="TPR_hemY_coli"/>
    <property type="match status" value="1"/>
</dbReference>
<dbReference type="GO" id="GO:0005886">
    <property type="term" value="C:plasma membrane"/>
    <property type="evidence" value="ECO:0007669"/>
    <property type="project" value="UniProtKB-SubCell"/>
</dbReference>
<keyword evidence="8 10" id="KW-0472">Membrane</keyword>
<evidence type="ECO:0000256" key="10">
    <source>
        <dbReference type="SAM" id="Phobius"/>
    </source>
</evidence>
<evidence type="ECO:0000313" key="13">
    <source>
        <dbReference type="Proteomes" id="UP000515977"/>
    </source>
</evidence>
<dbReference type="GO" id="GO:0006779">
    <property type="term" value="P:porphyrin-containing compound biosynthetic process"/>
    <property type="evidence" value="ECO:0007669"/>
    <property type="project" value="UniProtKB-KW"/>
</dbReference>
<keyword evidence="7 10" id="KW-1133">Transmembrane helix</keyword>
<comment type="pathway">
    <text evidence="3">Porphyrin-containing compound metabolism; protoheme biosynthesis.</text>
</comment>
<sequence length="416" mass="45275">MKLFRNVLAWLLLAVLGALLAQFLMQDAGYVLVRYRGYDYEATVTQGVALLLALMFALALLAALLRLPFRLWNRHRKQRARARLIDGLAAFQRGDYARAEQLLRQAADGRDAEVVARAQAARAAFARGDEAAGNALLDGFGERHPATRALVLARQALKRHRPDAALDALDVPQAQPLPPRGLLLRAQALAASRRGVEAYGLLGALRQQQALPSADLDALQAQWAAQALREAGDANALADHWDALPVALRTEPAVVAAYAGRAAALRWDEAATRSLEEALDARWDEELASLYGQLDVARLDHRRALVERWLPAHPSSPSLLLAAARIAQQQGRWLPAEEALHRAIAQGAGAPAWEALGAGAAQLGDESRARLCYANALRSQRGEPPLDVPGRDLRQTIVDNAAIEERDEHGLPRLRG</sequence>
<feature type="domain" description="HemY N-terminal" evidence="11">
    <location>
        <begin position="29"/>
        <end position="128"/>
    </location>
</feature>
<dbReference type="KEGG" id="tbv:H9L17_09750"/>
<feature type="transmembrane region" description="Helical" evidence="10">
    <location>
        <begin position="49"/>
        <end position="69"/>
    </location>
</feature>
<proteinExistence type="predicted"/>
<dbReference type="UniPathway" id="UPA00252"/>
<comment type="function">
    <text evidence="1">Involved in a late step of protoheme IX synthesis.</text>
</comment>
<keyword evidence="5" id="KW-0997">Cell inner membrane</keyword>
<keyword evidence="13" id="KW-1185">Reference proteome</keyword>
<dbReference type="InterPro" id="IPR011990">
    <property type="entry name" value="TPR-like_helical_dom_sf"/>
</dbReference>
<evidence type="ECO:0000313" key="12">
    <source>
        <dbReference type="EMBL" id="QNN45508.1"/>
    </source>
</evidence>
<evidence type="ECO:0000256" key="1">
    <source>
        <dbReference type="ARBA" id="ARBA00002962"/>
    </source>
</evidence>
<dbReference type="Gene3D" id="1.25.40.10">
    <property type="entry name" value="Tetratricopeptide repeat domain"/>
    <property type="match status" value="1"/>
</dbReference>
<accession>A0A7G9QQ83</accession>
<evidence type="ECO:0000256" key="7">
    <source>
        <dbReference type="ARBA" id="ARBA00022989"/>
    </source>
</evidence>
<dbReference type="Proteomes" id="UP000515977">
    <property type="component" value="Chromosome"/>
</dbReference>
<name>A0A7G9QQ83_9GAMM</name>
<evidence type="ECO:0000256" key="3">
    <source>
        <dbReference type="ARBA" id="ARBA00004744"/>
    </source>
</evidence>
<evidence type="ECO:0000256" key="6">
    <source>
        <dbReference type="ARBA" id="ARBA00022692"/>
    </source>
</evidence>
<keyword evidence="4" id="KW-1003">Cell membrane</keyword>
<gene>
    <name evidence="12" type="ORF">H9L17_09750</name>
</gene>
<dbReference type="Pfam" id="PF07219">
    <property type="entry name" value="HemY_N"/>
    <property type="match status" value="1"/>
</dbReference>
<evidence type="ECO:0000256" key="9">
    <source>
        <dbReference type="ARBA" id="ARBA00023244"/>
    </source>
</evidence>
<dbReference type="GO" id="GO:0042168">
    <property type="term" value="P:heme metabolic process"/>
    <property type="evidence" value="ECO:0007669"/>
    <property type="project" value="InterPro"/>
</dbReference>
<dbReference type="InterPro" id="IPR005254">
    <property type="entry name" value="Heme_biosyn_assoc_TPR_pro"/>
</dbReference>
<evidence type="ECO:0000256" key="5">
    <source>
        <dbReference type="ARBA" id="ARBA00022519"/>
    </source>
</evidence>
<comment type="subcellular location">
    <subcellularLocation>
        <location evidence="2">Cell inner membrane</location>
        <topology evidence="2">Multi-pass membrane protein</topology>
    </subcellularLocation>
</comment>
<evidence type="ECO:0000256" key="4">
    <source>
        <dbReference type="ARBA" id="ARBA00022475"/>
    </source>
</evidence>